<feature type="domain" description="HTH tetR-type" evidence="3">
    <location>
        <begin position="19"/>
        <end position="79"/>
    </location>
</feature>
<evidence type="ECO:0000313" key="5">
    <source>
        <dbReference type="Proteomes" id="UP001176471"/>
    </source>
</evidence>
<dbReference type="Gene3D" id="1.10.357.10">
    <property type="entry name" value="Tetracycline Repressor, domain 2"/>
    <property type="match status" value="1"/>
</dbReference>
<dbReference type="EMBL" id="JAUQOM010000004">
    <property type="protein sequence ID" value="MDO7835506.1"/>
    <property type="molecule type" value="Genomic_DNA"/>
</dbReference>
<keyword evidence="5" id="KW-1185">Reference proteome</keyword>
<dbReference type="SUPFAM" id="SSF46689">
    <property type="entry name" value="Homeodomain-like"/>
    <property type="match status" value="1"/>
</dbReference>
<dbReference type="InterPro" id="IPR036271">
    <property type="entry name" value="Tet_transcr_reg_TetR-rel_C_sf"/>
</dbReference>
<dbReference type="InterPro" id="IPR041474">
    <property type="entry name" value="NicS_C"/>
</dbReference>
<sequence>MAKTVPTGKESAGRASEAEETRLNILDVATAEFADKGLSGARIDEIAERTNASKRMIYYYFGGKEGLYRAVLERAYTAVRAMDTHHGRDGLAPDAALRDVIGATFDYHNQHPEFVRLVMNENILRGAHVGEIPGIRERNRAVVEHLRGILARGVASGHFREGIDPVELHMTISALCFYNVSNRYTFSYGFERDMSSPKALARRRMGVIDVIESWCRR</sequence>
<dbReference type="RefSeq" id="WP_304535932.1">
    <property type="nucleotide sequence ID" value="NZ_JAUQOM010000004.1"/>
</dbReference>
<dbReference type="PROSITE" id="PS50977">
    <property type="entry name" value="HTH_TETR_2"/>
    <property type="match status" value="1"/>
</dbReference>
<dbReference type="InterPro" id="IPR009057">
    <property type="entry name" value="Homeodomain-like_sf"/>
</dbReference>
<dbReference type="InterPro" id="IPR050109">
    <property type="entry name" value="HTH-type_TetR-like_transc_reg"/>
</dbReference>
<dbReference type="InterPro" id="IPR001647">
    <property type="entry name" value="HTH_TetR"/>
</dbReference>
<evidence type="ECO:0000256" key="2">
    <source>
        <dbReference type="PROSITE-ProRule" id="PRU00335"/>
    </source>
</evidence>
<keyword evidence="1 2" id="KW-0238">DNA-binding</keyword>
<reference evidence="4" key="1">
    <citation type="submission" date="2023-07" db="EMBL/GenBank/DDBJ databases">
        <title>Bacterial whole genome sequence for Sphingobium sp. HBC34.</title>
        <authorList>
            <person name="Le V."/>
            <person name="Ko S.-R."/>
            <person name="Ahn C.-Y."/>
            <person name="Oh H.-M."/>
        </authorList>
    </citation>
    <scope>NUCLEOTIDE SEQUENCE</scope>
    <source>
        <strain evidence="4">HBC34</strain>
    </source>
</reference>
<dbReference type="Pfam" id="PF17938">
    <property type="entry name" value="TetR_C_29"/>
    <property type="match status" value="1"/>
</dbReference>
<dbReference type="PRINTS" id="PR00455">
    <property type="entry name" value="HTHTETR"/>
</dbReference>
<evidence type="ECO:0000313" key="4">
    <source>
        <dbReference type="EMBL" id="MDO7835506.1"/>
    </source>
</evidence>
<dbReference type="Proteomes" id="UP001176471">
    <property type="component" value="Unassembled WGS sequence"/>
</dbReference>
<dbReference type="PANTHER" id="PTHR30328:SF54">
    <property type="entry name" value="HTH-TYPE TRANSCRIPTIONAL REPRESSOR SCO4008"/>
    <property type="match status" value="1"/>
</dbReference>
<protein>
    <submittedName>
        <fullName evidence="4">TetR/AcrR family transcriptional regulator</fullName>
    </submittedName>
</protein>
<organism evidence="4 5">
    <name type="scientific">Sphingobium cyanobacteriorum</name>
    <dbReference type="NCBI Taxonomy" id="3063954"/>
    <lineage>
        <taxon>Bacteria</taxon>
        <taxon>Pseudomonadati</taxon>
        <taxon>Pseudomonadota</taxon>
        <taxon>Alphaproteobacteria</taxon>
        <taxon>Sphingomonadales</taxon>
        <taxon>Sphingomonadaceae</taxon>
        <taxon>Sphingobium</taxon>
    </lineage>
</organism>
<feature type="DNA-binding region" description="H-T-H motif" evidence="2">
    <location>
        <begin position="42"/>
        <end position="61"/>
    </location>
</feature>
<evidence type="ECO:0000259" key="3">
    <source>
        <dbReference type="PROSITE" id="PS50977"/>
    </source>
</evidence>
<comment type="caution">
    <text evidence="4">The sequence shown here is derived from an EMBL/GenBank/DDBJ whole genome shotgun (WGS) entry which is preliminary data.</text>
</comment>
<dbReference type="Pfam" id="PF00440">
    <property type="entry name" value="TetR_N"/>
    <property type="match status" value="1"/>
</dbReference>
<dbReference type="SUPFAM" id="SSF48498">
    <property type="entry name" value="Tetracyclin repressor-like, C-terminal domain"/>
    <property type="match status" value="1"/>
</dbReference>
<accession>A0ABT8ZMS4</accession>
<gene>
    <name evidence="4" type="ORF">Q4610_10680</name>
</gene>
<name>A0ABT8ZMS4_9SPHN</name>
<evidence type="ECO:0000256" key="1">
    <source>
        <dbReference type="ARBA" id="ARBA00023125"/>
    </source>
</evidence>
<proteinExistence type="predicted"/>
<dbReference type="PANTHER" id="PTHR30328">
    <property type="entry name" value="TRANSCRIPTIONAL REPRESSOR"/>
    <property type="match status" value="1"/>
</dbReference>